<evidence type="ECO:0000256" key="2">
    <source>
        <dbReference type="SAM" id="MobiDB-lite"/>
    </source>
</evidence>
<accession>A0A164MZ29</accession>
<keyword evidence="1" id="KW-0862">Zinc</keyword>
<keyword evidence="3" id="KW-0812">Transmembrane</keyword>
<feature type="region of interest" description="Disordered" evidence="2">
    <location>
        <begin position="1"/>
        <end position="44"/>
    </location>
</feature>
<dbReference type="GO" id="GO:0046983">
    <property type="term" value="F:protein dimerization activity"/>
    <property type="evidence" value="ECO:0007669"/>
    <property type="project" value="InterPro"/>
</dbReference>
<dbReference type="GO" id="GO:0008270">
    <property type="term" value="F:zinc ion binding"/>
    <property type="evidence" value="ECO:0007669"/>
    <property type="project" value="UniProtKB-KW"/>
</dbReference>
<keyword evidence="3" id="KW-1133">Transmembrane helix</keyword>
<dbReference type="PANTHER" id="PTHR33194">
    <property type="entry name" value="ZINC KNUCKLE DOMAINCONTAINING PROTEIN"/>
    <property type="match status" value="1"/>
</dbReference>
<comment type="caution">
    <text evidence="5">The sequence shown here is derived from an EMBL/GenBank/DDBJ whole genome shotgun (WGS) entry which is preliminary data.</text>
</comment>
<dbReference type="InterPro" id="IPR001878">
    <property type="entry name" value="Znf_CCHC"/>
</dbReference>
<dbReference type="GO" id="GO:0003676">
    <property type="term" value="F:nucleic acid binding"/>
    <property type="evidence" value="ECO:0007669"/>
    <property type="project" value="InterPro"/>
</dbReference>
<dbReference type="Proteomes" id="UP000076858">
    <property type="component" value="Unassembled WGS sequence"/>
</dbReference>
<proteinExistence type="predicted"/>
<feature type="domain" description="CCHC-type" evidence="4">
    <location>
        <begin position="348"/>
        <end position="361"/>
    </location>
</feature>
<feature type="compositionally biased region" description="Polar residues" evidence="2">
    <location>
        <begin position="25"/>
        <end position="35"/>
    </location>
</feature>
<dbReference type="PROSITE" id="PS50158">
    <property type="entry name" value="ZF_CCHC"/>
    <property type="match status" value="1"/>
</dbReference>
<keyword evidence="3" id="KW-0472">Membrane</keyword>
<evidence type="ECO:0000259" key="4">
    <source>
        <dbReference type="PROSITE" id="PS50158"/>
    </source>
</evidence>
<feature type="transmembrane region" description="Helical" evidence="3">
    <location>
        <begin position="511"/>
        <end position="533"/>
    </location>
</feature>
<dbReference type="SUPFAM" id="SSF53098">
    <property type="entry name" value="Ribonuclease H-like"/>
    <property type="match status" value="1"/>
</dbReference>
<dbReference type="Gene3D" id="4.10.60.10">
    <property type="entry name" value="Zinc finger, CCHC-type"/>
    <property type="match status" value="1"/>
</dbReference>
<sequence>MPKRTNPRLPSCPRDPSRRLHPLRQLSSVPVETSPTPAPSLESGTFFVGESFSFEGPIPKDHLTREADSQGESVETARDSDSDTETEVVLRAASPVVPVGGQQFILPSGHIVQPKRQAMAAVRKFISPPIFRGSLDEDSRQWMERYETISSHNKWGDAEKRNNFRGNPATPAVTGLRSMFLKEFQPDNYGLFQETRLRSRTQGIDEPTVRYYYEILNLCRLIDSNMSKAHRLEHLFRGLRPALLRKIYTLKPKTCEEFLTLAKAYTEASLMSEARGWKDVAMGPQKPHEQTPNLSVVYPDQQAEFMKSMREFIQVTCEKLTAKEKNKQEKAKGPYKPKGSFTDGKPFCFHCKKPGHIARYCFKNPESPNYKAPTLDTAPATTSAANVALNLWTQAPNVQEEKHLLNFDGTNLIKEPVLRRWPKLSAMAKDLLSIPATSAASERAFSTGKDVFGIARMSFHPETVEALVCLRSWYKAGLVGEVDVVKHYTKMMSIMLRPGRLRVSDVGISQVATLVASSLFVFVSFLLVVNYLFNFCFTKTKI</sequence>
<dbReference type="InterPro" id="IPR036875">
    <property type="entry name" value="Znf_CCHC_sf"/>
</dbReference>
<dbReference type="OrthoDB" id="1607513at2759"/>
<name>A0A164MZ29_9CRUS</name>
<dbReference type="EMBL" id="LRGB01002914">
    <property type="protein sequence ID" value="KZS05507.1"/>
    <property type="molecule type" value="Genomic_DNA"/>
</dbReference>
<feature type="compositionally biased region" description="Basic and acidic residues" evidence="2">
    <location>
        <begin position="58"/>
        <end position="68"/>
    </location>
</feature>
<dbReference type="InterPro" id="IPR008906">
    <property type="entry name" value="HATC_C_dom"/>
</dbReference>
<evidence type="ECO:0000256" key="1">
    <source>
        <dbReference type="PROSITE-ProRule" id="PRU00047"/>
    </source>
</evidence>
<dbReference type="InterPro" id="IPR012337">
    <property type="entry name" value="RNaseH-like_sf"/>
</dbReference>
<gene>
    <name evidence="5" type="ORF">APZ42_031279</name>
</gene>
<dbReference type="AlphaFoldDB" id="A0A164MZ29"/>
<evidence type="ECO:0000256" key="3">
    <source>
        <dbReference type="SAM" id="Phobius"/>
    </source>
</evidence>
<feature type="region of interest" description="Disordered" evidence="2">
    <location>
        <begin position="57"/>
        <end position="87"/>
    </location>
</feature>
<dbReference type="Pfam" id="PF05699">
    <property type="entry name" value="Dimer_Tnp_hAT"/>
    <property type="match status" value="1"/>
</dbReference>
<dbReference type="SUPFAM" id="SSF57756">
    <property type="entry name" value="Retrovirus zinc finger-like domains"/>
    <property type="match status" value="1"/>
</dbReference>
<reference evidence="5 6" key="1">
    <citation type="submission" date="2016-03" db="EMBL/GenBank/DDBJ databases">
        <title>EvidentialGene: Evidence-directed Construction of Genes on Genomes.</title>
        <authorList>
            <person name="Gilbert D.G."/>
            <person name="Choi J.-H."/>
            <person name="Mockaitis K."/>
            <person name="Colbourne J."/>
            <person name="Pfrender M."/>
        </authorList>
    </citation>
    <scope>NUCLEOTIDE SEQUENCE [LARGE SCALE GENOMIC DNA]</scope>
    <source>
        <strain evidence="5 6">Xinb3</strain>
        <tissue evidence="5">Complete organism</tissue>
    </source>
</reference>
<evidence type="ECO:0000313" key="6">
    <source>
        <dbReference type="Proteomes" id="UP000076858"/>
    </source>
</evidence>
<evidence type="ECO:0000313" key="5">
    <source>
        <dbReference type="EMBL" id="KZS05507.1"/>
    </source>
</evidence>
<keyword evidence="1" id="KW-0863">Zinc-finger</keyword>
<organism evidence="5 6">
    <name type="scientific">Daphnia magna</name>
    <dbReference type="NCBI Taxonomy" id="35525"/>
    <lineage>
        <taxon>Eukaryota</taxon>
        <taxon>Metazoa</taxon>
        <taxon>Ecdysozoa</taxon>
        <taxon>Arthropoda</taxon>
        <taxon>Crustacea</taxon>
        <taxon>Branchiopoda</taxon>
        <taxon>Diplostraca</taxon>
        <taxon>Cladocera</taxon>
        <taxon>Anomopoda</taxon>
        <taxon>Daphniidae</taxon>
        <taxon>Daphnia</taxon>
    </lineage>
</organism>
<dbReference type="PANTHER" id="PTHR33194:SF4">
    <property type="entry name" value="CCHC-TYPE DOMAIN-CONTAINING PROTEIN"/>
    <property type="match status" value="1"/>
</dbReference>
<protein>
    <recommendedName>
        <fullName evidence="4">CCHC-type domain-containing protein</fullName>
    </recommendedName>
</protein>
<keyword evidence="1" id="KW-0479">Metal-binding</keyword>
<keyword evidence="6" id="KW-1185">Reference proteome</keyword>